<feature type="region of interest" description="Disordered" evidence="1">
    <location>
        <begin position="128"/>
        <end position="178"/>
    </location>
</feature>
<dbReference type="OrthoDB" id="1588050at2759"/>
<organism evidence="2 3">
    <name type="scientific">Trema orientale</name>
    <name type="common">Charcoal tree</name>
    <name type="synonym">Celtis orientalis</name>
    <dbReference type="NCBI Taxonomy" id="63057"/>
    <lineage>
        <taxon>Eukaryota</taxon>
        <taxon>Viridiplantae</taxon>
        <taxon>Streptophyta</taxon>
        <taxon>Embryophyta</taxon>
        <taxon>Tracheophyta</taxon>
        <taxon>Spermatophyta</taxon>
        <taxon>Magnoliopsida</taxon>
        <taxon>eudicotyledons</taxon>
        <taxon>Gunneridae</taxon>
        <taxon>Pentapetalae</taxon>
        <taxon>rosids</taxon>
        <taxon>fabids</taxon>
        <taxon>Rosales</taxon>
        <taxon>Cannabaceae</taxon>
        <taxon>Trema</taxon>
    </lineage>
</organism>
<dbReference type="PANTHER" id="PTHR36746:SF3">
    <property type="entry name" value="DUF4005 DOMAIN-CONTAINING PROTEIN"/>
    <property type="match status" value="1"/>
</dbReference>
<feature type="region of interest" description="Disordered" evidence="1">
    <location>
        <begin position="32"/>
        <end position="105"/>
    </location>
</feature>
<evidence type="ECO:0000313" key="3">
    <source>
        <dbReference type="Proteomes" id="UP000237000"/>
    </source>
</evidence>
<reference evidence="3" key="1">
    <citation type="submission" date="2016-06" db="EMBL/GenBank/DDBJ databases">
        <title>Parallel loss of symbiosis genes in relatives of nitrogen-fixing non-legume Parasponia.</title>
        <authorList>
            <person name="Van Velzen R."/>
            <person name="Holmer R."/>
            <person name="Bu F."/>
            <person name="Rutten L."/>
            <person name="Van Zeijl A."/>
            <person name="Liu W."/>
            <person name="Santuari L."/>
            <person name="Cao Q."/>
            <person name="Sharma T."/>
            <person name="Shen D."/>
            <person name="Roswanjaya Y."/>
            <person name="Wardhani T."/>
            <person name="Kalhor M.S."/>
            <person name="Jansen J."/>
            <person name="Van den Hoogen J."/>
            <person name="Gungor B."/>
            <person name="Hartog M."/>
            <person name="Hontelez J."/>
            <person name="Verver J."/>
            <person name="Yang W.-C."/>
            <person name="Schijlen E."/>
            <person name="Repin R."/>
            <person name="Schilthuizen M."/>
            <person name="Schranz E."/>
            <person name="Heidstra R."/>
            <person name="Miyata K."/>
            <person name="Fedorova E."/>
            <person name="Kohlen W."/>
            <person name="Bisseling T."/>
            <person name="Smit S."/>
            <person name="Geurts R."/>
        </authorList>
    </citation>
    <scope>NUCLEOTIDE SEQUENCE [LARGE SCALE GENOMIC DNA]</scope>
    <source>
        <strain evidence="3">cv. RG33-2</strain>
    </source>
</reference>
<evidence type="ECO:0000313" key="2">
    <source>
        <dbReference type="EMBL" id="PON73450.1"/>
    </source>
</evidence>
<dbReference type="EMBL" id="JXTC01000266">
    <property type="protein sequence ID" value="PON73450.1"/>
    <property type="molecule type" value="Genomic_DNA"/>
</dbReference>
<comment type="caution">
    <text evidence="2">The sequence shown here is derived from an EMBL/GenBank/DDBJ whole genome shotgun (WGS) entry which is preliminary data.</text>
</comment>
<dbReference type="Proteomes" id="UP000237000">
    <property type="component" value="Unassembled WGS sequence"/>
</dbReference>
<gene>
    <name evidence="2" type="ORF">TorRG33x02_249330</name>
</gene>
<evidence type="ECO:0000256" key="1">
    <source>
        <dbReference type="SAM" id="MobiDB-lite"/>
    </source>
</evidence>
<dbReference type="PANTHER" id="PTHR36746">
    <property type="entry name" value="BNAC04G51760D PROTEIN"/>
    <property type="match status" value="1"/>
</dbReference>
<proteinExistence type="predicted"/>
<accession>A0A2P5DJK0</accession>
<feature type="compositionally biased region" description="Basic and acidic residues" evidence="1">
    <location>
        <begin position="135"/>
        <end position="150"/>
    </location>
</feature>
<feature type="compositionally biased region" description="Basic and acidic residues" evidence="1">
    <location>
        <begin position="67"/>
        <end position="80"/>
    </location>
</feature>
<sequence length="178" mass="19792">MEKGEHLSNSPNACEKVFTCILCCNCQTNQDISDHQQDHKPAPGASNLSHPTHNHARKTSDVQPENQKAKAEKYKLELPSKAKVAVDSSEPDVKHNGEKSGVGKNDLFSDYIHRSKMKIRAMSNLVSGKTASEADDIHDTKKDNSAKDGFSDYINRAKMKIRKTSSVGRRKSDSLKRE</sequence>
<name>A0A2P5DJK0_TREOI</name>
<dbReference type="AlphaFoldDB" id="A0A2P5DJK0"/>
<protein>
    <submittedName>
        <fullName evidence="2">Uncharacterized protein</fullName>
    </submittedName>
</protein>
<keyword evidence="3" id="KW-1185">Reference proteome</keyword>
<feature type="compositionally biased region" description="Basic and acidic residues" evidence="1">
    <location>
        <begin position="32"/>
        <end position="41"/>
    </location>
</feature>
<dbReference type="InParanoid" id="A0A2P5DJK0"/>